<keyword evidence="1" id="KW-0560">Oxidoreductase</keyword>
<protein>
    <recommendedName>
        <fullName evidence="4">VWFC domain-containing protein</fullName>
    </recommendedName>
</protein>
<dbReference type="Pfam" id="PF23334">
    <property type="entry name" value="VWC2L_2nd"/>
    <property type="match status" value="1"/>
</dbReference>
<keyword evidence="3" id="KW-0408">Iron</keyword>
<comment type="caution">
    <text evidence="5">The sequence shown here is derived from an EMBL/GenBank/DDBJ whole genome shotgun (WGS) entry which is preliminary data.</text>
</comment>
<dbReference type="InterPro" id="IPR019791">
    <property type="entry name" value="Haem_peroxidase_animal"/>
</dbReference>
<dbReference type="SUPFAM" id="SSF57603">
    <property type="entry name" value="FnI-like domain"/>
    <property type="match status" value="1"/>
</dbReference>
<reference evidence="5 6" key="1">
    <citation type="submission" date="2024-05" db="EMBL/GenBank/DDBJ databases">
        <authorList>
            <person name="Wallberg A."/>
        </authorList>
    </citation>
    <scope>NUCLEOTIDE SEQUENCE [LARGE SCALE GENOMIC DNA]</scope>
</reference>
<proteinExistence type="predicted"/>
<evidence type="ECO:0000259" key="4">
    <source>
        <dbReference type="PROSITE" id="PS50184"/>
    </source>
</evidence>
<dbReference type="GO" id="GO:0046872">
    <property type="term" value="F:metal ion binding"/>
    <property type="evidence" value="ECO:0007669"/>
    <property type="project" value="UniProtKB-KW"/>
</dbReference>
<dbReference type="PROSITE" id="PS50184">
    <property type="entry name" value="VWFC_2"/>
    <property type="match status" value="1"/>
</dbReference>
<dbReference type="Pfam" id="PF03098">
    <property type="entry name" value="An_peroxidase"/>
    <property type="match status" value="1"/>
</dbReference>
<dbReference type="SMART" id="SM00214">
    <property type="entry name" value="VWC"/>
    <property type="match status" value="1"/>
</dbReference>
<dbReference type="Gene3D" id="6.20.200.20">
    <property type="match status" value="1"/>
</dbReference>
<dbReference type="Proteomes" id="UP001497623">
    <property type="component" value="Unassembled WGS sequence"/>
</dbReference>
<keyword evidence="2" id="KW-0393">Immunoglobulin domain</keyword>
<sequence length="665" mass="77494">CFLNNFPNSDPRQGYRCTDLSYPLGNSIFRIVHIYKNRQHLNLLTNVVLNFNIYWQKRMVWNMSNTDQQIIMPTNPWLYQADSNRLNWFRLLEMSVSCFDARPVRWPSETGLLTLHTIWFREHNRMAKELAIINPHWDGDTLYHESRKIIGGMMQHITYKHWLPHILGVKGMEMLGDYKGYDPNVNPTIANVFATAAFRFGHSMINPMLQRLNSTFQTIPEGHLQLHKSFFAPWRLVQEGGVDPIIRGLFSSPAKLKKPDQLLNTELTEKLFRTIRAVDMDLAVLNIQRGRDHALPGYTTWRKTCNLSVPETFDQLANDIPNEDVREQLKQLYGHPDNIDVWVGGLLEEAKDGARVGPTFLCLLVDQFQKLREGDRFWFENPSVFKAEQLAQIRQANLGRVLCDNGDDMQDVTSDVFVLPREMNPSFLSCSKVPKVDLRVWSDCCIDCRTSGHFNSVTRTPSLTTTPGLAFRQRRHAEQFTHREDREHYLMQLRDNKTITGNRTFENEIHNNLFVENDSIGSNKNEASQNIYKWRTSEGFQRKRKRLRANTWSGVPLLNNDLEDYKQDMLEERIQGIEYLVEELSKTVFELNKKINIFESQQSSPQKKNCKDEDGRERRRGERWNKDPCTTCTCRRGKVRCRVLDCPKVDCENPVLEEGICCPKC</sequence>
<dbReference type="SUPFAM" id="SSF48113">
    <property type="entry name" value="Heme-dependent peroxidases"/>
    <property type="match status" value="1"/>
</dbReference>
<dbReference type="GO" id="GO:0005615">
    <property type="term" value="C:extracellular space"/>
    <property type="evidence" value="ECO:0007669"/>
    <property type="project" value="TreeGrafter"/>
</dbReference>
<dbReference type="GO" id="GO:0020037">
    <property type="term" value="F:heme binding"/>
    <property type="evidence" value="ECO:0007669"/>
    <property type="project" value="InterPro"/>
</dbReference>
<feature type="non-terminal residue" evidence="5">
    <location>
        <position position="1"/>
    </location>
</feature>
<dbReference type="PROSITE" id="PS50292">
    <property type="entry name" value="PEROXIDASE_3"/>
    <property type="match status" value="1"/>
</dbReference>
<gene>
    <name evidence="5" type="ORF">MNOR_LOCUS18575</name>
</gene>
<dbReference type="InterPro" id="IPR001007">
    <property type="entry name" value="VWF_dom"/>
</dbReference>
<evidence type="ECO:0000313" key="5">
    <source>
        <dbReference type="EMBL" id="CAL4107451.1"/>
    </source>
</evidence>
<dbReference type="AlphaFoldDB" id="A0AAV2QY87"/>
<organism evidence="5 6">
    <name type="scientific">Meganyctiphanes norvegica</name>
    <name type="common">Northern krill</name>
    <name type="synonym">Thysanopoda norvegica</name>
    <dbReference type="NCBI Taxonomy" id="48144"/>
    <lineage>
        <taxon>Eukaryota</taxon>
        <taxon>Metazoa</taxon>
        <taxon>Ecdysozoa</taxon>
        <taxon>Arthropoda</taxon>
        <taxon>Crustacea</taxon>
        <taxon>Multicrustacea</taxon>
        <taxon>Malacostraca</taxon>
        <taxon>Eumalacostraca</taxon>
        <taxon>Eucarida</taxon>
        <taxon>Euphausiacea</taxon>
        <taxon>Euphausiidae</taxon>
        <taxon>Meganyctiphanes</taxon>
    </lineage>
</organism>
<dbReference type="InterPro" id="IPR010255">
    <property type="entry name" value="Haem_peroxidase_sf"/>
</dbReference>
<dbReference type="Gene3D" id="1.10.640.10">
    <property type="entry name" value="Haem peroxidase domain superfamily, animal type"/>
    <property type="match status" value="1"/>
</dbReference>
<evidence type="ECO:0000256" key="3">
    <source>
        <dbReference type="PIRSR" id="PIRSR619791-2"/>
    </source>
</evidence>
<dbReference type="GO" id="GO:0004601">
    <property type="term" value="F:peroxidase activity"/>
    <property type="evidence" value="ECO:0007669"/>
    <property type="project" value="UniProtKB-KW"/>
</dbReference>
<keyword evidence="3" id="KW-0479">Metal-binding</keyword>
<feature type="binding site" description="axial binding residue" evidence="3">
    <location>
        <position position="202"/>
    </location>
    <ligand>
        <name>heme b</name>
        <dbReference type="ChEBI" id="CHEBI:60344"/>
    </ligand>
    <ligandPart>
        <name>Fe</name>
        <dbReference type="ChEBI" id="CHEBI:18248"/>
    </ligandPart>
</feature>
<evidence type="ECO:0000256" key="2">
    <source>
        <dbReference type="ARBA" id="ARBA00023319"/>
    </source>
</evidence>
<dbReference type="PROSITE" id="PS01208">
    <property type="entry name" value="VWFC_1"/>
    <property type="match status" value="1"/>
</dbReference>
<dbReference type="EMBL" id="CAXKWB010013360">
    <property type="protein sequence ID" value="CAL4107451.1"/>
    <property type="molecule type" value="Genomic_DNA"/>
</dbReference>
<dbReference type="PANTHER" id="PTHR11475:SF58">
    <property type="entry name" value="PEROXIDASIN"/>
    <property type="match status" value="1"/>
</dbReference>
<keyword evidence="1" id="KW-0575">Peroxidase</keyword>
<evidence type="ECO:0000256" key="1">
    <source>
        <dbReference type="ARBA" id="ARBA00022559"/>
    </source>
</evidence>
<dbReference type="PANTHER" id="PTHR11475">
    <property type="entry name" value="OXIDASE/PEROXIDASE"/>
    <property type="match status" value="1"/>
</dbReference>
<keyword evidence="3" id="KW-0349">Heme</keyword>
<dbReference type="GO" id="GO:0006979">
    <property type="term" value="P:response to oxidative stress"/>
    <property type="evidence" value="ECO:0007669"/>
    <property type="project" value="InterPro"/>
</dbReference>
<feature type="domain" description="VWFC" evidence="4">
    <location>
        <begin position="608"/>
        <end position="665"/>
    </location>
</feature>
<dbReference type="PRINTS" id="PR00457">
    <property type="entry name" value="ANPEROXIDASE"/>
</dbReference>
<keyword evidence="6" id="KW-1185">Reference proteome</keyword>
<name>A0AAV2QY87_MEGNR</name>
<accession>A0AAV2QY87</accession>
<dbReference type="InterPro" id="IPR037120">
    <property type="entry name" value="Haem_peroxidase_sf_animal"/>
</dbReference>
<feature type="non-terminal residue" evidence="5">
    <location>
        <position position="665"/>
    </location>
</feature>
<evidence type="ECO:0000313" key="6">
    <source>
        <dbReference type="Proteomes" id="UP001497623"/>
    </source>
</evidence>